<dbReference type="GeneID" id="25728192"/>
<dbReference type="GO" id="GO:0046982">
    <property type="term" value="F:protein heterodimerization activity"/>
    <property type="evidence" value="ECO:0007669"/>
    <property type="project" value="InterPro"/>
</dbReference>
<dbReference type="AlphaFoldDB" id="A0A0D2KMQ4"/>
<accession>A0A0D2KMQ4</accession>
<keyword evidence="3" id="KW-1185">Reference proteome</keyword>
<dbReference type="Gene3D" id="1.10.20.10">
    <property type="entry name" value="Histone, subunit A"/>
    <property type="match status" value="1"/>
</dbReference>
<feature type="compositionally biased region" description="Gly residues" evidence="1">
    <location>
        <begin position="316"/>
        <end position="329"/>
    </location>
</feature>
<dbReference type="RefSeq" id="XP_013896008.1">
    <property type="nucleotide sequence ID" value="XM_014040554.1"/>
</dbReference>
<evidence type="ECO:0000313" key="2">
    <source>
        <dbReference type="EMBL" id="KIY96988.1"/>
    </source>
</evidence>
<proteinExistence type="predicted"/>
<sequence length="437" mass="42963">MERLLGAALARAPAAGGGASGATVPRVGGGGEPAATVVTAREVLLAASSDPALSALFLHGGASVAGAGAAPSMRAALLPDPKREPLTAVLAALAALRPRTAMAAGGGALVFPADLHHYCGYDGGPGGAAARCCFLSGRQCGRCAELTAAAERGQSLEERLAACRASLLRYLPALEPLPLPGSAAAAASSSTSSARNSSGGGPLSGAAPRLSAEQVEELLEGARLYALQRAWWFDPELRRADGGGGRDGGDAAAAAAIGAALPRLRALTAPLRDVEALRQVTEEQGAAGAARPAWAEEDFQQMALDALEDALAPHSGEGGGGTGGPGSSSGRGAAEGSSGMAVEGVGSADGGSGGGTAAAALPQDYEMEPEALEALAAAAEALLTEQFAAAQGLALGAGRQEVTPADLRAALRAGGLGHLLPPSAVEEARERVLHGLL</sequence>
<name>A0A0D2KMQ4_9CHLO</name>
<dbReference type="Proteomes" id="UP000054498">
    <property type="component" value="Unassembled WGS sequence"/>
</dbReference>
<evidence type="ECO:0000313" key="3">
    <source>
        <dbReference type="Proteomes" id="UP000054498"/>
    </source>
</evidence>
<dbReference type="STRING" id="145388.A0A0D2KMQ4"/>
<feature type="region of interest" description="Disordered" evidence="1">
    <location>
        <begin position="311"/>
        <end position="359"/>
    </location>
</feature>
<reference evidence="2 3" key="1">
    <citation type="journal article" date="2013" name="BMC Genomics">
        <title>Reconstruction of the lipid metabolism for the microalga Monoraphidium neglectum from its genome sequence reveals characteristics suitable for biofuel production.</title>
        <authorList>
            <person name="Bogen C."/>
            <person name="Al-Dilaimi A."/>
            <person name="Albersmeier A."/>
            <person name="Wichmann J."/>
            <person name="Grundmann M."/>
            <person name="Rupp O."/>
            <person name="Lauersen K.J."/>
            <person name="Blifernez-Klassen O."/>
            <person name="Kalinowski J."/>
            <person name="Goesmann A."/>
            <person name="Mussgnug J.H."/>
            <person name="Kruse O."/>
        </authorList>
    </citation>
    <scope>NUCLEOTIDE SEQUENCE [LARGE SCALE GENOMIC DNA]</scope>
    <source>
        <strain evidence="2 3">SAG 48.87</strain>
    </source>
</reference>
<feature type="compositionally biased region" description="Low complexity" evidence="1">
    <location>
        <begin position="330"/>
        <end position="346"/>
    </location>
</feature>
<protein>
    <submittedName>
        <fullName evidence="2">Uncharacterized protein</fullName>
    </submittedName>
</protein>
<dbReference type="EMBL" id="KK102758">
    <property type="protein sequence ID" value="KIY96988.1"/>
    <property type="molecule type" value="Genomic_DNA"/>
</dbReference>
<organism evidence="2 3">
    <name type="scientific">Monoraphidium neglectum</name>
    <dbReference type="NCBI Taxonomy" id="145388"/>
    <lineage>
        <taxon>Eukaryota</taxon>
        <taxon>Viridiplantae</taxon>
        <taxon>Chlorophyta</taxon>
        <taxon>core chlorophytes</taxon>
        <taxon>Chlorophyceae</taxon>
        <taxon>CS clade</taxon>
        <taxon>Sphaeropleales</taxon>
        <taxon>Selenastraceae</taxon>
        <taxon>Monoraphidium</taxon>
    </lineage>
</organism>
<dbReference type="InterPro" id="IPR009072">
    <property type="entry name" value="Histone-fold"/>
</dbReference>
<evidence type="ECO:0000256" key="1">
    <source>
        <dbReference type="SAM" id="MobiDB-lite"/>
    </source>
</evidence>
<gene>
    <name evidence="2" type="ORF">MNEG_10976</name>
</gene>
<feature type="compositionally biased region" description="Gly residues" evidence="1">
    <location>
        <begin position="347"/>
        <end position="356"/>
    </location>
</feature>
<dbReference type="KEGG" id="mng:MNEG_10976"/>